<evidence type="ECO:0000256" key="1">
    <source>
        <dbReference type="SAM" id="Phobius"/>
    </source>
</evidence>
<feature type="transmembrane region" description="Helical" evidence="1">
    <location>
        <begin position="48"/>
        <end position="67"/>
    </location>
</feature>
<name>A0A0F9DPE7_9ZZZZ</name>
<keyword evidence="1" id="KW-0812">Transmembrane</keyword>
<proteinExistence type="predicted"/>
<reference evidence="2" key="1">
    <citation type="journal article" date="2015" name="Nature">
        <title>Complex archaea that bridge the gap between prokaryotes and eukaryotes.</title>
        <authorList>
            <person name="Spang A."/>
            <person name="Saw J.H."/>
            <person name="Jorgensen S.L."/>
            <person name="Zaremba-Niedzwiedzka K."/>
            <person name="Martijn J."/>
            <person name="Lind A.E."/>
            <person name="van Eijk R."/>
            <person name="Schleper C."/>
            <person name="Guy L."/>
            <person name="Ettema T.J."/>
        </authorList>
    </citation>
    <scope>NUCLEOTIDE SEQUENCE</scope>
</reference>
<gene>
    <name evidence="2" type="ORF">LCGC14_2173510</name>
</gene>
<keyword evidence="1" id="KW-0472">Membrane</keyword>
<protein>
    <submittedName>
        <fullName evidence="2">Uncharacterized protein</fullName>
    </submittedName>
</protein>
<dbReference type="EMBL" id="LAZR01028111">
    <property type="protein sequence ID" value="KKL63599.1"/>
    <property type="molecule type" value="Genomic_DNA"/>
</dbReference>
<comment type="caution">
    <text evidence="2">The sequence shown here is derived from an EMBL/GenBank/DDBJ whole genome shotgun (WGS) entry which is preliminary data.</text>
</comment>
<dbReference type="AlphaFoldDB" id="A0A0F9DPE7"/>
<keyword evidence="1" id="KW-1133">Transmembrane helix</keyword>
<accession>A0A0F9DPE7</accession>
<evidence type="ECO:0000313" key="2">
    <source>
        <dbReference type="EMBL" id="KKL63599.1"/>
    </source>
</evidence>
<sequence length="73" mass="8207">MNEFERRVTEALGKIDAGIEAIKENLARGEYRLNDHGKRIRALERKIFGLWIVGPILLGLAAFAGQLKGLFIK</sequence>
<organism evidence="2">
    <name type="scientific">marine sediment metagenome</name>
    <dbReference type="NCBI Taxonomy" id="412755"/>
    <lineage>
        <taxon>unclassified sequences</taxon>
        <taxon>metagenomes</taxon>
        <taxon>ecological metagenomes</taxon>
    </lineage>
</organism>